<evidence type="ECO:0000313" key="5">
    <source>
        <dbReference type="EMBL" id="JAP79145.1"/>
    </source>
</evidence>
<dbReference type="PANTHER" id="PTHR23080">
    <property type="entry name" value="THAP DOMAIN PROTEIN"/>
    <property type="match status" value="1"/>
</dbReference>
<proteinExistence type="predicted"/>
<comment type="cofactor">
    <cofactor evidence="1">
        <name>a divalent metal cation</name>
        <dbReference type="ChEBI" id="CHEBI:60240"/>
    </cofactor>
</comment>
<keyword evidence="2" id="KW-0479">Metal-binding</keyword>
<organism evidence="5">
    <name type="scientific">Rhipicephalus appendiculatus</name>
    <name type="common">Brown ear tick</name>
    <dbReference type="NCBI Taxonomy" id="34631"/>
    <lineage>
        <taxon>Eukaryota</taxon>
        <taxon>Metazoa</taxon>
        <taxon>Ecdysozoa</taxon>
        <taxon>Arthropoda</taxon>
        <taxon>Chelicerata</taxon>
        <taxon>Arachnida</taxon>
        <taxon>Acari</taxon>
        <taxon>Parasitiformes</taxon>
        <taxon>Ixodida</taxon>
        <taxon>Ixodoidea</taxon>
        <taxon>Ixodidae</taxon>
        <taxon>Rhipicephalinae</taxon>
        <taxon>Rhipicephalus</taxon>
        <taxon>Rhipicephalus</taxon>
    </lineage>
</organism>
<dbReference type="PANTHER" id="PTHR23080:SF141">
    <property type="entry name" value="TRANSPOSASE HELIX-TURN-HELIX DOMAIN-CONTAINING PROTEIN"/>
    <property type="match status" value="1"/>
</dbReference>
<dbReference type="EMBL" id="GEDV01009412">
    <property type="protein sequence ID" value="JAP79145.1"/>
    <property type="molecule type" value="Transcribed_RNA"/>
</dbReference>
<dbReference type="Pfam" id="PF13613">
    <property type="entry name" value="HTH_Tnp_4"/>
    <property type="match status" value="1"/>
</dbReference>
<dbReference type="Pfam" id="PF13359">
    <property type="entry name" value="DDE_Tnp_4"/>
    <property type="match status" value="1"/>
</dbReference>
<feature type="domain" description="DDE Tnp4" evidence="3">
    <location>
        <begin position="134"/>
        <end position="171"/>
    </location>
</feature>
<feature type="domain" description="Transposase Helix-turn-helix" evidence="4">
    <location>
        <begin position="53"/>
        <end position="100"/>
    </location>
</feature>
<evidence type="ECO:0000259" key="4">
    <source>
        <dbReference type="Pfam" id="PF13613"/>
    </source>
</evidence>
<dbReference type="InterPro" id="IPR027806">
    <property type="entry name" value="HARBI1_dom"/>
</dbReference>
<accession>A0A131YKS9</accession>
<reference evidence="5" key="1">
    <citation type="journal article" date="2016" name="Ticks Tick Borne Dis.">
        <title>De novo assembly and annotation of the salivary gland transcriptome of Rhipicephalus appendiculatus male and female ticks during blood feeding.</title>
        <authorList>
            <person name="de Castro M.H."/>
            <person name="de Klerk D."/>
            <person name="Pienaar R."/>
            <person name="Latif A.A."/>
            <person name="Rees D.J."/>
            <person name="Mans B.J."/>
        </authorList>
    </citation>
    <scope>NUCLEOTIDE SEQUENCE</scope>
    <source>
        <tissue evidence="5">Salivary glands</tissue>
    </source>
</reference>
<evidence type="ECO:0000256" key="1">
    <source>
        <dbReference type="ARBA" id="ARBA00001968"/>
    </source>
</evidence>
<dbReference type="GO" id="GO:0046872">
    <property type="term" value="F:metal ion binding"/>
    <property type="evidence" value="ECO:0007669"/>
    <property type="project" value="UniProtKB-KW"/>
</dbReference>
<protein>
    <submittedName>
        <fullName evidence="5">Tick transposon</fullName>
    </submittedName>
</protein>
<sequence length="171" mass="19689">MQNKPVPLQKITRDIVMKSQKSVKFHTAVLSTEVFPALLPQILSVWSPSTRTALDTEQQFILVLIRLRLGLLTDYLAHRFGISVSSVSRIFHSWLHAMAEYFRKFLISPPRQTVKCKCPKAFQDPLFENVRGIIDCTEIFIERLTSTTARSQTYFNYKHHNTAKLIVVISP</sequence>
<dbReference type="InterPro" id="IPR027805">
    <property type="entry name" value="Transposase_HTH_dom"/>
</dbReference>
<evidence type="ECO:0000256" key="2">
    <source>
        <dbReference type="ARBA" id="ARBA00022723"/>
    </source>
</evidence>
<name>A0A131YKS9_RHIAP</name>
<evidence type="ECO:0000259" key="3">
    <source>
        <dbReference type="Pfam" id="PF13359"/>
    </source>
</evidence>
<dbReference type="AlphaFoldDB" id="A0A131YKS9"/>